<keyword evidence="1" id="KW-0808">Transferase</keyword>
<dbReference type="SUPFAM" id="SSF55729">
    <property type="entry name" value="Acyl-CoA N-acyltransferases (Nat)"/>
    <property type="match status" value="1"/>
</dbReference>
<dbReference type="InterPro" id="IPR050832">
    <property type="entry name" value="Bact_Acetyltransf"/>
</dbReference>
<dbReference type="PANTHER" id="PTHR43877">
    <property type="entry name" value="AMINOALKYLPHOSPHONATE N-ACETYLTRANSFERASE-RELATED-RELATED"/>
    <property type="match status" value="1"/>
</dbReference>
<dbReference type="CDD" id="cd04301">
    <property type="entry name" value="NAT_SF"/>
    <property type="match status" value="1"/>
</dbReference>
<evidence type="ECO:0000256" key="2">
    <source>
        <dbReference type="ARBA" id="ARBA00023315"/>
    </source>
</evidence>
<sequence>MKIYQATINDLDGISEIFNLYRVFYEQPSDLKAARAFITERLINRDSIIFTAVKEGRYAGFTQLYPSFSSVSMKRSLILNDLYVHENARKLGVGKQLLDAAKEYAIKSGAKGLSLQTANENTSAQSLYEKYGYQQETEFISYNLIVSNDQQS</sequence>
<accession>A0ABS2QMK9</accession>
<name>A0ABS2QMK9_9BACI</name>
<organism evidence="4 5">
    <name type="scientific">Peribacillus deserti</name>
    <dbReference type="NCBI Taxonomy" id="673318"/>
    <lineage>
        <taxon>Bacteria</taxon>
        <taxon>Bacillati</taxon>
        <taxon>Bacillota</taxon>
        <taxon>Bacilli</taxon>
        <taxon>Bacillales</taxon>
        <taxon>Bacillaceae</taxon>
        <taxon>Peribacillus</taxon>
    </lineage>
</organism>
<comment type="caution">
    <text evidence="4">The sequence shown here is derived from an EMBL/GenBank/DDBJ whole genome shotgun (WGS) entry which is preliminary data.</text>
</comment>
<protein>
    <submittedName>
        <fullName evidence="4">Ribosomal protein S18 acetylase RimI-like enzyme</fullName>
    </submittedName>
</protein>
<dbReference type="Gene3D" id="3.40.630.30">
    <property type="match status" value="1"/>
</dbReference>
<dbReference type="Proteomes" id="UP000823486">
    <property type="component" value="Unassembled WGS sequence"/>
</dbReference>
<evidence type="ECO:0000313" key="5">
    <source>
        <dbReference type="Proteomes" id="UP000823486"/>
    </source>
</evidence>
<dbReference type="PANTHER" id="PTHR43877:SF2">
    <property type="entry name" value="AMINOALKYLPHOSPHONATE N-ACETYLTRANSFERASE-RELATED"/>
    <property type="match status" value="1"/>
</dbReference>
<keyword evidence="5" id="KW-1185">Reference proteome</keyword>
<dbReference type="PROSITE" id="PS51186">
    <property type="entry name" value="GNAT"/>
    <property type="match status" value="1"/>
</dbReference>
<gene>
    <name evidence="4" type="ORF">JOC77_003639</name>
</gene>
<evidence type="ECO:0000256" key="1">
    <source>
        <dbReference type="ARBA" id="ARBA00022679"/>
    </source>
</evidence>
<dbReference type="InterPro" id="IPR000182">
    <property type="entry name" value="GNAT_dom"/>
</dbReference>
<dbReference type="Pfam" id="PF00583">
    <property type="entry name" value="Acetyltransf_1"/>
    <property type="match status" value="1"/>
</dbReference>
<keyword evidence="2" id="KW-0012">Acyltransferase</keyword>
<dbReference type="EMBL" id="JAFBFI010000019">
    <property type="protein sequence ID" value="MBM7694195.1"/>
    <property type="molecule type" value="Genomic_DNA"/>
</dbReference>
<reference evidence="4 5" key="1">
    <citation type="submission" date="2021-01" db="EMBL/GenBank/DDBJ databases">
        <title>Genomic Encyclopedia of Type Strains, Phase IV (KMG-IV): sequencing the most valuable type-strain genomes for metagenomic binning, comparative biology and taxonomic classification.</title>
        <authorList>
            <person name="Goeker M."/>
        </authorList>
    </citation>
    <scope>NUCLEOTIDE SEQUENCE [LARGE SCALE GENOMIC DNA]</scope>
    <source>
        <strain evidence="4 5">DSM 105482</strain>
    </source>
</reference>
<feature type="domain" description="N-acetyltransferase" evidence="3">
    <location>
        <begin position="1"/>
        <end position="152"/>
    </location>
</feature>
<evidence type="ECO:0000259" key="3">
    <source>
        <dbReference type="PROSITE" id="PS51186"/>
    </source>
</evidence>
<proteinExistence type="predicted"/>
<dbReference type="InterPro" id="IPR016181">
    <property type="entry name" value="Acyl_CoA_acyltransferase"/>
</dbReference>
<evidence type="ECO:0000313" key="4">
    <source>
        <dbReference type="EMBL" id="MBM7694195.1"/>
    </source>
</evidence>
<dbReference type="RefSeq" id="WP_204546044.1">
    <property type="nucleotide sequence ID" value="NZ_JAFBFI010000019.1"/>
</dbReference>